<evidence type="ECO:0000313" key="2">
    <source>
        <dbReference type="EMBL" id="CAA7401284.1"/>
    </source>
</evidence>
<dbReference type="OrthoDB" id="10687864at2759"/>
<gene>
    <name evidence="2" type="ORF">SI8410_09011962</name>
</gene>
<dbReference type="Proteomes" id="UP000663760">
    <property type="component" value="Chromosome 9"/>
</dbReference>
<evidence type="ECO:0000313" key="3">
    <source>
        <dbReference type="Proteomes" id="UP000663760"/>
    </source>
</evidence>
<name>A0A7I8KWD9_SPIIN</name>
<protein>
    <submittedName>
        <fullName evidence="2">Uncharacterized protein</fullName>
    </submittedName>
</protein>
<dbReference type="AlphaFoldDB" id="A0A7I8KWD9"/>
<feature type="compositionally biased region" description="Gly residues" evidence="1">
    <location>
        <begin position="1"/>
        <end position="19"/>
    </location>
</feature>
<sequence length="491" mass="52746">MVKEGLGGHLRPGGEGAGGAPPHRQASGEGVAELPLVDGVDHLLDALPGADLLLPTRWATKKSPFSNRCLACGTSSDSLALSSSWKIGIRRVGRIGGVVDVGEDRLALDHLEEVFLAEAGLEHGPVLRRVQRLPRRLRHGVQRLAEAHHVGRHHQLQDLHRLGALPRRDQAQRVNVLVVLLGALDVGRHRVGEVLQLRAVGRHGDLGSLEPVVQAGVLPAAEVRRQSVIVVVADQLRELGEDELPDGGDGDAEIVHGDTNGGPLEVSPVERDIAGHVDQGVIVDRVDFPLDCVGRHPDDLDLGPQPLGGRPEGIPVLLRLRQRLLLVPHLRLPHVVAAVEEELHDRRRLDLTRVVLQLVGQWVGEFGLPLHGLAEEGRQHHRQERQHVGIEADGGGHRRADSRPINQREPLLCLEFEGAQDPHALEGLRGCELLAFEGDGPGVVPAGEQACNVGEGDQIAGGGDGSPEGEFGDDVLVHELGHRLQDLPADA</sequence>
<reference evidence="2" key="1">
    <citation type="submission" date="2020-02" db="EMBL/GenBank/DDBJ databases">
        <authorList>
            <person name="Scholz U."/>
            <person name="Mascher M."/>
            <person name="Fiebig A."/>
        </authorList>
    </citation>
    <scope>NUCLEOTIDE SEQUENCE</scope>
</reference>
<keyword evidence="3" id="KW-1185">Reference proteome</keyword>
<proteinExistence type="predicted"/>
<accession>A0A7I8KWD9</accession>
<evidence type="ECO:0000256" key="1">
    <source>
        <dbReference type="SAM" id="MobiDB-lite"/>
    </source>
</evidence>
<organism evidence="2 3">
    <name type="scientific">Spirodela intermedia</name>
    <name type="common">Intermediate duckweed</name>
    <dbReference type="NCBI Taxonomy" id="51605"/>
    <lineage>
        <taxon>Eukaryota</taxon>
        <taxon>Viridiplantae</taxon>
        <taxon>Streptophyta</taxon>
        <taxon>Embryophyta</taxon>
        <taxon>Tracheophyta</taxon>
        <taxon>Spermatophyta</taxon>
        <taxon>Magnoliopsida</taxon>
        <taxon>Liliopsida</taxon>
        <taxon>Araceae</taxon>
        <taxon>Lemnoideae</taxon>
        <taxon>Spirodela</taxon>
    </lineage>
</organism>
<dbReference type="EMBL" id="LR746272">
    <property type="protein sequence ID" value="CAA7401284.1"/>
    <property type="molecule type" value="Genomic_DNA"/>
</dbReference>
<feature type="region of interest" description="Disordered" evidence="1">
    <location>
        <begin position="1"/>
        <end position="28"/>
    </location>
</feature>